<dbReference type="Gene3D" id="3.30.565.10">
    <property type="entry name" value="Histidine kinase-like ATPase, C-terminal domain"/>
    <property type="match status" value="1"/>
</dbReference>
<dbReference type="GO" id="GO:0004674">
    <property type="term" value="F:protein serine/threonine kinase activity"/>
    <property type="evidence" value="ECO:0007669"/>
    <property type="project" value="UniProtKB-KW"/>
</dbReference>
<keyword evidence="1" id="KW-0723">Serine/threonine-protein kinase</keyword>
<dbReference type="InterPro" id="IPR036890">
    <property type="entry name" value="HATPase_C_sf"/>
</dbReference>
<dbReference type="GeneID" id="94363354"/>
<protein>
    <submittedName>
        <fullName evidence="4">ATP-binding protein</fullName>
    </submittedName>
</protein>
<proteinExistence type="predicted"/>
<dbReference type="GO" id="GO:0005524">
    <property type="term" value="F:ATP binding"/>
    <property type="evidence" value="ECO:0007669"/>
    <property type="project" value="UniProtKB-KW"/>
</dbReference>
<dbReference type="OrthoDB" id="9792240at2"/>
<dbReference type="EMBL" id="QEYD01000001">
    <property type="protein sequence ID" value="PWE31531.1"/>
    <property type="molecule type" value="Genomic_DNA"/>
</dbReference>
<evidence type="ECO:0000259" key="3">
    <source>
        <dbReference type="Pfam" id="PF13581"/>
    </source>
</evidence>
<feature type="compositionally biased region" description="Gly residues" evidence="2">
    <location>
        <begin position="1"/>
        <end position="16"/>
    </location>
</feature>
<sequence length="173" mass="18467">MAGRVAGSGGWGGSGGPVRPTRRQPVHPFDTAFSGATLFHRRFVARDETTRHVLQDLIACLGQADVPPKAIANAELILAEILNNVVEHAYAGRAGLIELWLSAKTDGLVCNIADQGQPFPGGAMPKADLPPVSPPDNVPEGGFGWHIIRSLAVGLHYRRRGDWNLLTLEVPLG</sequence>
<evidence type="ECO:0000256" key="2">
    <source>
        <dbReference type="SAM" id="MobiDB-lite"/>
    </source>
</evidence>
<accession>A0A2U2CI66</accession>
<evidence type="ECO:0000313" key="4">
    <source>
        <dbReference type="EMBL" id="PWE31531.1"/>
    </source>
</evidence>
<keyword evidence="4" id="KW-0547">Nucleotide-binding</keyword>
<keyword evidence="5" id="KW-1185">Reference proteome</keyword>
<dbReference type="SUPFAM" id="SSF55874">
    <property type="entry name" value="ATPase domain of HSP90 chaperone/DNA topoisomerase II/histidine kinase"/>
    <property type="match status" value="1"/>
</dbReference>
<dbReference type="PANTHER" id="PTHR35526">
    <property type="entry name" value="ANTI-SIGMA-F FACTOR RSBW-RELATED"/>
    <property type="match status" value="1"/>
</dbReference>
<dbReference type="AlphaFoldDB" id="A0A2U2CI66"/>
<keyword evidence="1" id="KW-0808">Transferase</keyword>
<keyword evidence="1" id="KW-0418">Kinase</keyword>
<organism evidence="4 5">
    <name type="scientific">Pararhodobacter marinus</name>
    <dbReference type="NCBI Taxonomy" id="2184063"/>
    <lineage>
        <taxon>Bacteria</taxon>
        <taxon>Pseudomonadati</taxon>
        <taxon>Pseudomonadota</taxon>
        <taxon>Alphaproteobacteria</taxon>
        <taxon>Rhodobacterales</taxon>
        <taxon>Paracoccaceae</taxon>
        <taxon>Pararhodobacter</taxon>
    </lineage>
</organism>
<dbReference type="CDD" id="cd16936">
    <property type="entry name" value="HATPase_RsbW-like"/>
    <property type="match status" value="1"/>
</dbReference>
<dbReference type="Pfam" id="PF13581">
    <property type="entry name" value="HATPase_c_2"/>
    <property type="match status" value="1"/>
</dbReference>
<feature type="region of interest" description="Disordered" evidence="2">
    <location>
        <begin position="1"/>
        <end position="27"/>
    </location>
</feature>
<comment type="caution">
    <text evidence="4">The sequence shown here is derived from an EMBL/GenBank/DDBJ whole genome shotgun (WGS) entry which is preliminary data.</text>
</comment>
<dbReference type="PANTHER" id="PTHR35526:SF3">
    <property type="entry name" value="ANTI-SIGMA-F FACTOR RSBW"/>
    <property type="match status" value="1"/>
</dbReference>
<evidence type="ECO:0000256" key="1">
    <source>
        <dbReference type="ARBA" id="ARBA00022527"/>
    </source>
</evidence>
<dbReference type="InterPro" id="IPR003594">
    <property type="entry name" value="HATPase_dom"/>
</dbReference>
<gene>
    <name evidence="4" type="ORF">C4N9_00485</name>
</gene>
<keyword evidence="4" id="KW-0067">ATP-binding</keyword>
<reference evidence="4 5" key="1">
    <citation type="submission" date="2018-05" db="EMBL/GenBank/DDBJ databases">
        <title>Pararhodobacter marina sp. nov., isolated from deep-sea water of the Indian Ocean.</title>
        <authorList>
            <person name="Lai Q.Sr."/>
            <person name="Liu X."/>
            <person name="Shao Z."/>
        </authorList>
    </citation>
    <scope>NUCLEOTIDE SEQUENCE [LARGE SCALE GENOMIC DNA]</scope>
    <source>
        <strain evidence="4 5">CIC4N-9</strain>
    </source>
</reference>
<evidence type="ECO:0000313" key="5">
    <source>
        <dbReference type="Proteomes" id="UP000244940"/>
    </source>
</evidence>
<dbReference type="Proteomes" id="UP000244940">
    <property type="component" value="Unassembled WGS sequence"/>
</dbReference>
<feature type="domain" description="Histidine kinase/HSP90-like ATPase" evidence="3">
    <location>
        <begin position="44"/>
        <end position="168"/>
    </location>
</feature>
<dbReference type="RefSeq" id="WP_109531332.1">
    <property type="nucleotide sequence ID" value="NZ_QEYD01000001.1"/>
</dbReference>
<dbReference type="InterPro" id="IPR050267">
    <property type="entry name" value="Anti-sigma-factor_SerPK"/>
</dbReference>
<name>A0A2U2CI66_9RHOB</name>